<evidence type="ECO:0000259" key="3">
    <source>
        <dbReference type="SMART" id="SM00822"/>
    </source>
</evidence>
<dbReference type="SMART" id="SM00822">
    <property type="entry name" value="PKS_KR"/>
    <property type="match status" value="1"/>
</dbReference>
<dbReference type="Gene3D" id="3.40.50.720">
    <property type="entry name" value="NAD(P)-binding Rossmann-like Domain"/>
    <property type="match status" value="1"/>
</dbReference>
<dbReference type="PANTHER" id="PTHR43669">
    <property type="entry name" value="5-KETO-D-GLUCONATE 5-REDUCTASE"/>
    <property type="match status" value="1"/>
</dbReference>
<dbReference type="PROSITE" id="PS00061">
    <property type="entry name" value="ADH_SHORT"/>
    <property type="match status" value="1"/>
</dbReference>
<dbReference type="GO" id="GO:0016491">
    <property type="term" value="F:oxidoreductase activity"/>
    <property type="evidence" value="ECO:0007669"/>
    <property type="project" value="UniProtKB-KW"/>
</dbReference>
<organism evidence="4 5">
    <name type="scientific">Nocardiopsis ansamitocini</name>
    <dbReference type="NCBI Taxonomy" id="1670832"/>
    <lineage>
        <taxon>Bacteria</taxon>
        <taxon>Bacillati</taxon>
        <taxon>Actinomycetota</taxon>
        <taxon>Actinomycetes</taxon>
        <taxon>Streptosporangiales</taxon>
        <taxon>Nocardiopsidaceae</taxon>
        <taxon>Nocardiopsis</taxon>
    </lineage>
</organism>
<dbReference type="PANTHER" id="PTHR43669:SF3">
    <property type="entry name" value="ALCOHOL DEHYDROGENASE, PUTATIVE (AFU_ORTHOLOGUE AFUA_3G03445)-RELATED"/>
    <property type="match status" value="1"/>
</dbReference>
<proteinExistence type="inferred from homology"/>
<dbReference type="InterPro" id="IPR020904">
    <property type="entry name" value="Sc_DH/Rdtase_CS"/>
</dbReference>
<dbReference type="InterPro" id="IPR002347">
    <property type="entry name" value="SDR_fam"/>
</dbReference>
<dbReference type="InterPro" id="IPR036291">
    <property type="entry name" value="NAD(P)-bd_dom_sf"/>
</dbReference>
<keyword evidence="5" id="KW-1185">Reference proteome</keyword>
<evidence type="ECO:0000313" key="4">
    <source>
        <dbReference type="EMBL" id="GLU47610.1"/>
    </source>
</evidence>
<dbReference type="SUPFAM" id="SSF51735">
    <property type="entry name" value="NAD(P)-binding Rossmann-fold domains"/>
    <property type="match status" value="1"/>
</dbReference>
<sequence length="266" mass="27735">MGRPFDVAGRTVVVTGGAGGIGYALADRLLRGGAARVVLADRDGGQAAEAAARLGERAHGITLDVTDAAAVAAVVEEVEKTAPIDLWCANAGVARGEELGGDADWEVSWRVHVRATLHVARILVPRMVGRGGGHIMITASAAGLLTNVDSAAYSVTKHAAVAFAEWLAVRYGDDGLDVSCLCPMGVNTAMTAQDGPAAATRLGGAYIEPEDVAESAVLALAEGRFLILPQPQAAVMEQHRAGDRDRWLSGMRRAWRELRAARPSAP</sequence>
<keyword evidence="2" id="KW-0560">Oxidoreductase</keyword>
<comment type="similarity">
    <text evidence="1">Belongs to the short-chain dehydrogenases/reductases (SDR) family.</text>
</comment>
<evidence type="ECO:0000313" key="5">
    <source>
        <dbReference type="Proteomes" id="UP001165092"/>
    </source>
</evidence>
<name>A0A9W6P5K5_9ACTN</name>
<dbReference type="CDD" id="cd05233">
    <property type="entry name" value="SDR_c"/>
    <property type="match status" value="1"/>
</dbReference>
<dbReference type="RefSeq" id="WP_285758723.1">
    <property type="nucleotide sequence ID" value="NZ_BSQG01000002.1"/>
</dbReference>
<dbReference type="Proteomes" id="UP001165092">
    <property type="component" value="Unassembled WGS sequence"/>
</dbReference>
<dbReference type="PRINTS" id="PR00081">
    <property type="entry name" value="GDHRDH"/>
</dbReference>
<accession>A0A9W6P5K5</accession>
<comment type="caution">
    <text evidence="4">The sequence shown here is derived from an EMBL/GenBank/DDBJ whole genome shotgun (WGS) entry which is preliminary data.</text>
</comment>
<feature type="domain" description="Ketoreductase" evidence="3">
    <location>
        <begin position="10"/>
        <end position="187"/>
    </location>
</feature>
<protein>
    <submittedName>
        <fullName evidence="4">Dehydrogenase</fullName>
    </submittedName>
</protein>
<dbReference type="AlphaFoldDB" id="A0A9W6P5K5"/>
<dbReference type="EMBL" id="BSQG01000002">
    <property type="protein sequence ID" value="GLU47610.1"/>
    <property type="molecule type" value="Genomic_DNA"/>
</dbReference>
<gene>
    <name evidence="4" type="ORF">Nans01_19610</name>
</gene>
<evidence type="ECO:0000256" key="1">
    <source>
        <dbReference type="ARBA" id="ARBA00006484"/>
    </source>
</evidence>
<dbReference type="InterPro" id="IPR057326">
    <property type="entry name" value="KR_dom"/>
</dbReference>
<reference evidence="4" key="1">
    <citation type="submission" date="2023-02" db="EMBL/GenBank/DDBJ databases">
        <title>Nocardiopsis ansamitocini NBRC 112285.</title>
        <authorList>
            <person name="Ichikawa N."/>
            <person name="Sato H."/>
            <person name="Tonouchi N."/>
        </authorList>
    </citation>
    <scope>NUCLEOTIDE SEQUENCE</scope>
    <source>
        <strain evidence="4">NBRC 112285</strain>
    </source>
</reference>
<evidence type="ECO:0000256" key="2">
    <source>
        <dbReference type="ARBA" id="ARBA00023002"/>
    </source>
</evidence>
<dbReference type="Pfam" id="PF00106">
    <property type="entry name" value="adh_short"/>
    <property type="match status" value="1"/>
</dbReference>